<feature type="compositionally biased region" description="Basic and acidic residues" evidence="5">
    <location>
        <begin position="11"/>
        <end position="24"/>
    </location>
</feature>
<dbReference type="SMART" id="SM00233">
    <property type="entry name" value="PH"/>
    <property type="match status" value="1"/>
</dbReference>
<reference evidence="8" key="3">
    <citation type="submission" date="2016-03" db="UniProtKB">
        <authorList>
            <consortium name="EnsemblProtists"/>
        </authorList>
    </citation>
    <scope>IDENTIFICATION</scope>
</reference>
<gene>
    <name evidence="7" type="ORF">GUITHDRAFT_122736</name>
</gene>
<keyword evidence="3" id="KW-1133">Transmembrane helix</keyword>
<evidence type="ECO:0000256" key="4">
    <source>
        <dbReference type="ARBA" id="ARBA00023136"/>
    </source>
</evidence>
<dbReference type="EMBL" id="JH993377">
    <property type="protein sequence ID" value="EKX31060.1"/>
    <property type="molecule type" value="Genomic_DNA"/>
</dbReference>
<dbReference type="OrthoDB" id="2984333at2759"/>
<dbReference type="InterPro" id="IPR011993">
    <property type="entry name" value="PH-like_dom_sf"/>
</dbReference>
<keyword evidence="4" id="KW-0472">Membrane</keyword>
<evidence type="ECO:0000259" key="6">
    <source>
        <dbReference type="PROSITE" id="PS50003"/>
    </source>
</evidence>
<dbReference type="Proteomes" id="UP000011087">
    <property type="component" value="Unassembled WGS sequence"/>
</dbReference>
<dbReference type="HOGENOM" id="CLU_066123_0_0_1"/>
<organism evidence="7">
    <name type="scientific">Guillardia theta (strain CCMP2712)</name>
    <name type="common">Cryptophyte</name>
    <dbReference type="NCBI Taxonomy" id="905079"/>
    <lineage>
        <taxon>Eukaryota</taxon>
        <taxon>Cryptophyceae</taxon>
        <taxon>Pyrenomonadales</taxon>
        <taxon>Geminigeraceae</taxon>
        <taxon>Guillardia</taxon>
    </lineage>
</organism>
<feature type="compositionally biased region" description="Basic residues" evidence="5">
    <location>
        <begin position="1"/>
        <end position="10"/>
    </location>
</feature>
<dbReference type="InterPro" id="IPR043203">
    <property type="entry name" value="VGCC_Ca_Na"/>
</dbReference>
<name>L1I5C3_GUITC</name>
<dbReference type="Gene3D" id="1.20.120.350">
    <property type="entry name" value="Voltage-gated potassium channels. Chain C"/>
    <property type="match status" value="1"/>
</dbReference>
<protein>
    <recommendedName>
        <fullName evidence="6">PH domain-containing protein</fullName>
    </recommendedName>
</protein>
<dbReference type="Pfam" id="PF00520">
    <property type="entry name" value="Ion_trans"/>
    <property type="match status" value="1"/>
</dbReference>
<dbReference type="RefSeq" id="XP_005818040.1">
    <property type="nucleotide sequence ID" value="XM_005817983.1"/>
</dbReference>
<dbReference type="AlphaFoldDB" id="L1I5C3"/>
<dbReference type="STRING" id="905079.L1I5C3"/>
<feature type="region of interest" description="Disordered" evidence="5">
    <location>
        <begin position="1"/>
        <end position="29"/>
    </location>
</feature>
<keyword evidence="2" id="KW-0812">Transmembrane</keyword>
<dbReference type="GeneID" id="17287781"/>
<keyword evidence="9" id="KW-1185">Reference proteome</keyword>
<evidence type="ECO:0000256" key="2">
    <source>
        <dbReference type="ARBA" id="ARBA00022692"/>
    </source>
</evidence>
<dbReference type="KEGG" id="gtt:GUITHDRAFT_122736"/>
<dbReference type="SUPFAM" id="SSF50729">
    <property type="entry name" value="PH domain-like"/>
    <property type="match status" value="1"/>
</dbReference>
<dbReference type="EnsemblProtists" id="EKX31060">
    <property type="protein sequence ID" value="EKX31060"/>
    <property type="gene ID" value="GUITHDRAFT_122736"/>
</dbReference>
<comment type="subcellular location">
    <subcellularLocation>
        <location evidence="1">Membrane</location>
        <topology evidence="1">Multi-pass membrane protein</topology>
    </subcellularLocation>
</comment>
<dbReference type="PANTHER" id="PTHR10037:SF62">
    <property type="entry name" value="SODIUM CHANNEL PROTEIN 60E"/>
    <property type="match status" value="1"/>
</dbReference>
<evidence type="ECO:0000256" key="3">
    <source>
        <dbReference type="ARBA" id="ARBA00022989"/>
    </source>
</evidence>
<dbReference type="SUPFAM" id="SSF81324">
    <property type="entry name" value="Voltage-gated potassium channels"/>
    <property type="match status" value="1"/>
</dbReference>
<accession>L1I5C3</accession>
<evidence type="ECO:0000313" key="7">
    <source>
        <dbReference type="EMBL" id="EKX31060.1"/>
    </source>
</evidence>
<evidence type="ECO:0000313" key="8">
    <source>
        <dbReference type="EnsemblProtists" id="EKX31060"/>
    </source>
</evidence>
<proteinExistence type="predicted"/>
<dbReference type="InterPro" id="IPR027359">
    <property type="entry name" value="Volt_channel_dom_sf"/>
</dbReference>
<dbReference type="Gene3D" id="2.30.29.30">
    <property type="entry name" value="Pleckstrin-homology domain (PH domain)/Phosphotyrosine-binding domain (PTB)"/>
    <property type="match status" value="1"/>
</dbReference>
<dbReference type="PROSITE" id="PS50003">
    <property type="entry name" value="PH_DOMAIN"/>
    <property type="match status" value="1"/>
</dbReference>
<evidence type="ECO:0000256" key="5">
    <source>
        <dbReference type="SAM" id="MobiDB-lite"/>
    </source>
</evidence>
<reference evidence="7 9" key="1">
    <citation type="journal article" date="2012" name="Nature">
        <title>Algal genomes reveal evolutionary mosaicism and the fate of nucleomorphs.</title>
        <authorList>
            <consortium name="DOE Joint Genome Institute"/>
            <person name="Curtis B.A."/>
            <person name="Tanifuji G."/>
            <person name="Burki F."/>
            <person name="Gruber A."/>
            <person name="Irimia M."/>
            <person name="Maruyama S."/>
            <person name="Arias M.C."/>
            <person name="Ball S.G."/>
            <person name="Gile G.H."/>
            <person name="Hirakawa Y."/>
            <person name="Hopkins J.F."/>
            <person name="Kuo A."/>
            <person name="Rensing S.A."/>
            <person name="Schmutz J."/>
            <person name="Symeonidi A."/>
            <person name="Elias M."/>
            <person name="Eveleigh R.J."/>
            <person name="Herman E.K."/>
            <person name="Klute M.J."/>
            <person name="Nakayama T."/>
            <person name="Obornik M."/>
            <person name="Reyes-Prieto A."/>
            <person name="Armbrust E.V."/>
            <person name="Aves S.J."/>
            <person name="Beiko R.G."/>
            <person name="Coutinho P."/>
            <person name="Dacks J.B."/>
            <person name="Durnford D.G."/>
            <person name="Fast N.M."/>
            <person name="Green B.R."/>
            <person name="Grisdale C.J."/>
            <person name="Hempel F."/>
            <person name="Henrissat B."/>
            <person name="Hoppner M.P."/>
            <person name="Ishida K."/>
            <person name="Kim E."/>
            <person name="Koreny L."/>
            <person name="Kroth P.G."/>
            <person name="Liu Y."/>
            <person name="Malik S.B."/>
            <person name="Maier U.G."/>
            <person name="McRose D."/>
            <person name="Mock T."/>
            <person name="Neilson J.A."/>
            <person name="Onodera N.T."/>
            <person name="Poole A.M."/>
            <person name="Pritham E.J."/>
            <person name="Richards T.A."/>
            <person name="Rocap G."/>
            <person name="Roy S.W."/>
            <person name="Sarai C."/>
            <person name="Schaack S."/>
            <person name="Shirato S."/>
            <person name="Slamovits C.H."/>
            <person name="Spencer D.F."/>
            <person name="Suzuki S."/>
            <person name="Worden A.Z."/>
            <person name="Zauner S."/>
            <person name="Barry K."/>
            <person name="Bell C."/>
            <person name="Bharti A.K."/>
            <person name="Crow J.A."/>
            <person name="Grimwood J."/>
            <person name="Kramer R."/>
            <person name="Lindquist E."/>
            <person name="Lucas S."/>
            <person name="Salamov A."/>
            <person name="McFadden G.I."/>
            <person name="Lane C.E."/>
            <person name="Keeling P.J."/>
            <person name="Gray M.W."/>
            <person name="Grigoriev I.V."/>
            <person name="Archibald J.M."/>
        </authorList>
    </citation>
    <scope>NUCLEOTIDE SEQUENCE</scope>
    <source>
        <strain evidence="7 9">CCMP2712</strain>
    </source>
</reference>
<evidence type="ECO:0000256" key="1">
    <source>
        <dbReference type="ARBA" id="ARBA00004141"/>
    </source>
</evidence>
<sequence length="309" mass="35632">MLGALRRNKRDARARNDGDADRPSRASLDAQRVQVALPKADDCIMYGELKRQIGDSQHRWNVREVRLTSYAISFGKPGSEHLLDMIPLHEVSSITFQDTTRRGSRMSQRGSLKKSFRRVPSTDSYSFDVDEEDLTFVINPIRNGYNLGRACVLRAETSDSFYQWVSCIEAQVNRARKEFRRRQNQTVFKKYQVKLRAPYESNLVKLVMAATISAAFITSLLDAEFAPEDNTELREAINALETSFTVFFTVDLLTNMYANWSRWFFANPWNMLDLLVVVISVTSEFINNLPSVALFRILRIFRIAKIFRC</sequence>
<feature type="domain" description="PH" evidence="6">
    <location>
        <begin position="42"/>
        <end position="173"/>
    </location>
</feature>
<dbReference type="InterPro" id="IPR001849">
    <property type="entry name" value="PH_domain"/>
</dbReference>
<evidence type="ECO:0000313" key="9">
    <source>
        <dbReference type="Proteomes" id="UP000011087"/>
    </source>
</evidence>
<dbReference type="InterPro" id="IPR005821">
    <property type="entry name" value="Ion_trans_dom"/>
</dbReference>
<reference evidence="9" key="2">
    <citation type="submission" date="2012-11" db="EMBL/GenBank/DDBJ databases">
        <authorList>
            <person name="Kuo A."/>
            <person name="Curtis B.A."/>
            <person name="Tanifuji G."/>
            <person name="Burki F."/>
            <person name="Gruber A."/>
            <person name="Irimia M."/>
            <person name="Maruyama S."/>
            <person name="Arias M.C."/>
            <person name="Ball S.G."/>
            <person name="Gile G.H."/>
            <person name="Hirakawa Y."/>
            <person name="Hopkins J.F."/>
            <person name="Rensing S.A."/>
            <person name="Schmutz J."/>
            <person name="Symeonidi A."/>
            <person name="Elias M."/>
            <person name="Eveleigh R.J."/>
            <person name="Herman E.K."/>
            <person name="Klute M.J."/>
            <person name="Nakayama T."/>
            <person name="Obornik M."/>
            <person name="Reyes-Prieto A."/>
            <person name="Armbrust E.V."/>
            <person name="Aves S.J."/>
            <person name="Beiko R.G."/>
            <person name="Coutinho P."/>
            <person name="Dacks J.B."/>
            <person name="Durnford D.G."/>
            <person name="Fast N.M."/>
            <person name="Green B.R."/>
            <person name="Grisdale C."/>
            <person name="Hempe F."/>
            <person name="Henrissat B."/>
            <person name="Hoppner M.P."/>
            <person name="Ishida K.-I."/>
            <person name="Kim E."/>
            <person name="Koreny L."/>
            <person name="Kroth P.G."/>
            <person name="Liu Y."/>
            <person name="Malik S.-B."/>
            <person name="Maier U.G."/>
            <person name="McRose D."/>
            <person name="Mock T."/>
            <person name="Neilson J.A."/>
            <person name="Onodera N.T."/>
            <person name="Poole A.M."/>
            <person name="Pritham E.J."/>
            <person name="Richards T.A."/>
            <person name="Rocap G."/>
            <person name="Roy S.W."/>
            <person name="Sarai C."/>
            <person name="Schaack S."/>
            <person name="Shirato S."/>
            <person name="Slamovits C.H."/>
            <person name="Spencer D.F."/>
            <person name="Suzuki S."/>
            <person name="Worden A.Z."/>
            <person name="Zauner S."/>
            <person name="Barry K."/>
            <person name="Bell C."/>
            <person name="Bharti A.K."/>
            <person name="Crow J.A."/>
            <person name="Grimwood J."/>
            <person name="Kramer R."/>
            <person name="Lindquist E."/>
            <person name="Lucas S."/>
            <person name="Salamov A."/>
            <person name="McFadden G.I."/>
            <person name="Lane C.E."/>
            <person name="Keeling P.J."/>
            <person name="Gray M.W."/>
            <person name="Grigoriev I.V."/>
            <person name="Archibald J.M."/>
        </authorList>
    </citation>
    <scope>NUCLEOTIDE SEQUENCE</scope>
    <source>
        <strain evidence="9">CCMP2712</strain>
    </source>
</reference>
<dbReference type="GO" id="GO:0005248">
    <property type="term" value="F:voltage-gated sodium channel activity"/>
    <property type="evidence" value="ECO:0007669"/>
    <property type="project" value="TreeGrafter"/>
</dbReference>
<dbReference type="PANTHER" id="PTHR10037">
    <property type="entry name" value="VOLTAGE-GATED CATION CHANNEL CALCIUM AND SODIUM"/>
    <property type="match status" value="1"/>
</dbReference>
<dbReference type="PaxDb" id="55529-EKX31060"/>
<dbReference type="GO" id="GO:0001518">
    <property type="term" value="C:voltage-gated sodium channel complex"/>
    <property type="evidence" value="ECO:0007669"/>
    <property type="project" value="TreeGrafter"/>
</dbReference>